<keyword evidence="3" id="KW-1185">Reference proteome</keyword>
<evidence type="ECO:0000313" key="2">
    <source>
        <dbReference type="EMBL" id="MBT0654598.1"/>
    </source>
</evidence>
<accession>A0ABS5SGW1</accession>
<sequence length="150" mass="16316">MKAVRYIAHVFAIMVILLTSPVSYAATATASLRVSVVIRPWVRLTSEQHIHSYRVTRADIEKGYIDLSKIATVNIRTNERKEQMILVSHEGEGVLAIGEGGIASAAGNGVVNMGMTQPGVLISKTIDGRILLPKDVAEGVYPLRLSLYTQ</sequence>
<keyword evidence="1" id="KW-0732">Signal</keyword>
<evidence type="ECO:0000256" key="1">
    <source>
        <dbReference type="SAM" id="SignalP"/>
    </source>
</evidence>
<gene>
    <name evidence="2" type="ORF">KI810_16215</name>
</gene>
<dbReference type="EMBL" id="JAHCVK010000012">
    <property type="protein sequence ID" value="MBT0654598.1"/>
    <property type="molecule type" value="Genomic_DNA"/>
</dbReference>
<proteinExistence type="predicted"/>
<feature type="chain" id="PRO_5047487761" evidence="1">
    <location>
        <begin position="26"/>
        <end position="150"/>
    </location>
</feature>
<evidence type="ECO:0000313" key="3">
    <source>
        <dbReference type="Proteomes" id="UP000756860"/>
    </source>
</evidence>
<dbReference type="RefSeq" id="WP_214176606.1">
    <property type="nucleotide sequence ID" value="NZ_JAHCVK010000012.1"/>
</dbReference>
<protein>
    <submittedName>
        <fullName evidence="2">Uncharacterized protein</fullName>
    </submittedName>
</protein>
<reference evidence="2 3" key="1">
    <citation type="submission" date="2021-05" db="EMBL/GenBank/DDBJ databases">
        <title>The draft genome of Geobacter luticola JCM 17780.</title>
        <authorList>
            <person name="Xu Z."/>
            <person name="Masuda Y."/>
            <person name="Itoh H."/>
            <person name="Senoo K."/>
        </authorList>
    </citation>
    <scope>NUCLEOTIDE SEQUENCE [LARGE SCALE GENOMIC DNA]</scope>
    <source>
        <strain evidence="2 3">JCM 17780</strain>
    </source>
</reference>
<organism evidence="2 3">
    <name type="scientific">Geomobilimonas luticola</name>
    <dbReference type="NCBI Taxonomy" id="1114878"/>
    <lineage>
        <taxon>Bacteria</taxon>
        <taxon>Pseudomonadati</taxon>
        <taxon>Thermodesulfobacteriota</taxon>
        <taxon>Desulfuromonadia</taxon>
        <taxon>Geobacterales</taxon>
        <taxon>Geobacteraceae</taxon>
        <taxon>Geomobilimonas</taxon>
    </lineage>
</organism>
<dbReference type="Proteomes" id="UP000756860">
    <property type="component" value="Unassembled WGS sequence"/>
</dbReference>
<feature type="signal peptide" evidence="1">
    <location>
        <begin position="1"/>
        <end position="25"/>
    </location>
</feature>
<comment type="caution">
    <text evidence="2">The sequence shown here is derived from an EMBL/GenBank/DDBJ whole genome shotgun (WGS) entry which is preliminary data.</text>
</comment>
<name>A0ABS5SGW1_9BACT</name>